<dbReference type="EMBL" id="JAOVZO020000003">
    <property type="protein sequence ID" value="MDC8011756.1"/>
    <property type="molecule type" value="Genomic_DNA"/>
</dbReference>
<accession>A0A9X4BGN2</accession>
<dbReference type="AlphaFoldDB" id="A0A9X4BGN2"/>
<dbReference type="Proteomes" id="UP001139971">
    <property type="component" value="Unassembled WGS sequence"/>
</dbReference>
<comment type="caution">
    <text evidence="2">The sequence shown here is derived from an EMBL/GenBank/DDBJ whole genome shotgun (WGS) entry which is preliminary data.</text>
</comment>
<name>A0A9X4BGN2_9GAMM</name>
<evidence type="ECO:0008006" key="4">
    <source>
        <dbReference type="Google" id="ProtNLM"/>
    </source>
</evidence>
<evidence type="ECO:0000256" key="1">
    <source>
        <dbReference type="SAM" id="SignalP"/>
    </source>
</evidence>
<proteinExistence type="predicted"/>
<dbReference type="RefSeq" id="WP_263542967.1">
    <property type="nucleotide sequence ID" value="NZ_JAOVZO020000003.1"/>
</dbReference>
<evidence type="ECO:0000313" key="3">
    <source>
        <dbReference type="Proteomes" id="UP001139971"/>
    </source>
</evidence>
<organism evidence="2 3">
    <name type="scientific">Tahibacter soli</name>
    <dbReference type="NCBI Taxonomy" id="2983605"/>
    <lineage>
        <taxon>Bacteria</taxon>
        <taxon>Pseudomonadati</taxon>
        <taxon>Pseudomonadota</taxon>
        <taxon>Gammaproteobacteria</taxon>
        <taxon>Lysobacterales</taxon>
        <taxon>Rhodanobacteraceae</taxon>
        <taxon>Tahibacter</taxon>
    </lineage>
</organism>
<reference evidence="2" key="1">
    <citation type="submission" date="2023-02" db="EMBL/GenBank/DDBJ databases">
        <title>Tahibacter soli sp. nov. isolated from soil.</title>
        <authorList>
            <person name="Baek J.H."/>
            <person name="Lee J.K."/>
            <person name="Choi D.G."/>
            <person name="Jeon C.O."/>
        </authorList>
    </citation>
    <scope>NUCLEOTIDE SEQUENCE</scope>
    <source>
        <strain evidence="2">BL</strain>
    </source>
</reference>
<keyword evidence="1" id="KW-0732">Signal</keyword>
<feature type="chain" id="PRO_5040899618" description="Peptidase C-terminal archaeal/bacterial domain-containing protein" evidence="1">
    <location>
        <begin position="24"/>
        <end position="169"/>
    </location>
</feature>
<protein>
    <recommendedName>
        <fullName evidence="4">Peptidase C-terminal archaeal/bacterial domain-containing protein</fullName>
    </recommendedName>
</protein>
<sequence>MKKNALLLAFGVAALGTVSFAQAQTCASPLTPTAPPQGSQVAGNSCGGTNSIGTMCGLFDSTTFNDVIYRFNVDATRTATSIVVTNTTPTWNARAIVLSGSCSPAAGCPALADDNGAGGNETLAVGSLAAGAYYLVIDTSGDVPSDACGSFTWAANGILPVQLTNFSID</sequence>
<keyword evidence="3" id="KW-1185">Reference proteome</keyword>
<evidence type="ECO:0000313" key="2">
    <source>
        <dbReference type="EMBL" id="MDC8011756.1"/>
    </source>
</evidence>
<gene>
    <name evidence="2" type="ORF">OD750_004265</name>
</gene>
<feature type="signal peptide" evidence="1">
    <location>
        <begin position="1"/>
        <end position="23"/>
    </location>
</feature>